<evidence type="ECO:0000313" key="1">
    <source>
        <dbReference type="EMBL" id="UYG17204.1"/>
    </source>
</evidence>
<accession>A0ABY6G1X9</accession>
<evidence type="ECO:0000313" key="2">
    <source>
        <dbReference type="Proteomes" id="UP001164305"/>
    </source>
</evidence>
<gene>
    <name evidence="1" type="ORF">BRM3_01850</name>
</gene>
<keyword evidence="2" id="KW-1185">Reference proteome</keyword>
<organism evidence="1 2">
    <name type="scientific">Brachybacterium huguangmaarense</name>
    <dbReference type="NCBI Taxonomy" id="1652028"/>
    <lineage>
        <taxon>Bacteria</taxon>
        <taxon>Bacillati</taxon>
        <taxon>Actinomycetota</taxon>
        <taxon>Actinomycetes</taxon>
        <taxon>Micrococcales</taxon>
        <taxon>Dermabacteraceae</taxon>
        <taxon>Brachybacterium</taxon>
    </lineage>
</organism>
<sequence length="88" mass="9718">MTSSARTPLSDQDRRILALEGRTFRYVGAKERMIREEFGMSPTAYFVRLNALLDEPAALEEAPALVHRLRGRRTSAQSEGPAGSGRVA</sequence>
<dbReference type="EMBL" id="CP107020">
    <property type="protein sequence ID" value="UYG17204.1"/>
    <property type="molecule type" value="Genomic_DNA"/>
</dbReference>
<protein>
    <submittedName>
        <fullName evidence="1">DUF3263 domain-containing protein</fullName>
    </submittedName>
</protein>
<dbReference type="Pfam" id="PF11662">
    <property type="entry name" value="DUF3263"/>
    <property type="match status" value="1"/>
</dbReference>
<proteinExistence type="predicted"/>
<dbReference type="RefSeq" id="WP_263594413.1">
    <property type="nucleotide sequence ID" value="NZ_CP107020.1"/>
</dbReference>
<reference evidence="1" key="1">
    <citation type="submission" date="2022-10" db="EMBL/GenBank/DDBJ databases">
        <title>Whole-Genome Sequencing of Brachybacterium huguangmaarense BRM-3, Isolated from Betula schmidtii.</title>
        <authorList>
            <person name="Haam D."/>
        </authorList>
    </citation>
    <scope>NUCLEOTIDE SEQUENCE</scope>
    <source>
        <strain evidence="1">BRM-3</strain>
    </source>
</reference>
<dbReference type="Proteomes" id="UP001164305">
    <property type="component" value="Chromosome"/>
</dbReference>
<dbReference type="InterPro" id="IPR021678">
    <property type="entry name" value="DUF3263"/>
</dbReference>
<name>A0ABY6G1X9_9MICO</name>